<keyword evidence="1" id="KW-0175">Coiled coil</keyword>
<accession>A0A099P4J5</accession>
<dbReference type="Gene3D" id="1.10.10.750">
    <property type="entry name" value="Ypt/Rab-GAP domain of gyp1p, domain 1"/>
    <property type="match status" value="1"/>
</dbReference>
<evidence type="ECO:0000313" key="6">
    <source>
        <dbReference type="Proteomes" id="UP000249293"/>
    </source>
</evidence>
<dbReference type="Pfam" id="PF00566">
    <property type="entry name" value="RabGAP-TBC"/>
    <property type="match status" value="1"/>
</dbReference>
<dbReference type="EMBL" id="JQFK01000011">
    <property type="protein sequence ID" value="KGK39177.1"/>
    <property type="molecule type" value="Genomic_DNA"/>
</dbReference>
<dbReference type="HOGENOM" id="CLU_496113_0_0_1"/>
<dbReference type="SUPFAM" id="SSF47923">
    <property type="entry name" value="Ypt/Rab-GAP domain of gyp1p"/>
    <property type="match status" value="1"/>
</dbReference>
<gene>
    <name evidence="3" type="ORF">C5L36_0A02400</name>
    <name evidence="4" type="ORF">JL09_g1609</name>
</gene>
<feature type="coiled-coil region" evidence="1">
    <location>
        <begin position="402"/>
        <end position="429"/>
    </location>
</feature>
<reference evidence="5" key="1">
    <citation type="journal article" date="2014" name="Microb. Cell Fact.">
        <title>Exploiting Issatchenkia orientalis SD108 for succinic acid production.</title>
        <authorList>
            <person name="Xiao H."/>
            <person name="Shao Z."/>
            <person name="Jiang Y."/>
            <person name="Dole S."/>
            <person name="Zhao H."/>
        </authorList>
    </citation>
    <scope>NUCLEOTIDE SEQUENCE [LARGE SCALE GENOMIC DNA]</scope>
    <source>
        <strain evidence="5">SD108</strain>
    </source>
</reference>
<reference evidence="3 6" key="3">
    <citation type="submission" date="2018-06" db="EMBL/GenBank/DDBJ databases">
        <title>Population genomics shows no distinction between pathogenic Candida krusei and environmental Pichia kudriavzevii: One species, four names.</title>
        <authorList>
            <person name="Douglass A.P."/>
            <person name="Offei B."/>
            <person name="Braun-Galleani S."/>
            <person name="Coughlan A.Y."/>
            <person name="Martos A."/>
            <person name="Ortiz-Merino R.A."/>
            <person name="Byrne K.P."/>
            <person name="Wolfe K.H."/>
        </authorList>
    </citation>
    <scope>NUCLEOTIDE SEQUENCE [LARGE SCALE GENOMIC DNA]</scope>
    <source>
        <strain evidence="3 6">CBS573</strain>
    </source>
</reference>
<evidence type="ECO:0000313" key="3">
    <source>
        <dbReference type="EMBL" id="AWU73636.1"/>
    </source>
</evidence>
<dbReference type="AlphaFoldDB" id="A0A099P4J5"/>
<dbReference type="RefSeq" id="XP_029319113.1">
    <property type="nucleotide sequence ID" value="XM_029463253.1"/>
</dbReference>
<proteinExistence type="predicted"/>
<dbReference type="OrthoDB" id="289721at2759"/>
<protein>
    <recommendedName>
        <fullName evidence="2">Rab-GAP TBC domain-containing protein</fullName>
    </recommendedName>
</protein>
<dbReference type="InterPro" id="IPR035969">
    <property type="entry name" value="Rab-GAP_TBC_sf"/>
</dbReference>
<dbReference type="VEuPathDB" id="FungiDB:C5L36_0A02400"/>
<sequence length="662" mass="77129">MFPSLDVIQENFEDVPLDFNTQAQQTFYNVNRPNSSRSLNNISKSKLSRFNYSNSSFSNSSKELLLTPSQRLKIIKHQRLEKSQDKLSTNYPENFNTSDFLSDDVIPDDMIVFDVPSLYSLQTLSTNKLKARKPSLRRRNSVSSSTASTTETIITNTHNINQRIEESTGVVNANSSMQVVQNRTSLLSNSTHSSVVSSPATRTSSIFSHTSDVSDFRSSIEEASSPLSKEVKLLSLNKDIKLEESLQRMTMLKNMSKLSQIDSPTPDTEKIHYLTTTRQQNLPPKTKYEILKHEKDYHDLLEAELYHEQENLRKHQLLQEKLKSQRERDEKSWKKVIDNYDKLVKLPQTRELWWRYVPSKYRYKIWERQIISVKKTTIEAELIIESLEKASEIINDACDFKIIKDELRKKQKEKEYQNIRENISFIEKVSYRLQFAFPELHIFQFGEHFDNVLHIAVAFERLKTKNRKLEPIMIESLINLICVFYYVFQDLFTSLNCFVSLILRKLPFAMLTASDADIPSTLAEDLQMENTQPPYLKDIKDQCDKYLLQLIPPLFNHFVQADINPLKVIQGLTCCFFTNQLEFDIVLRVIDIYLFEGDIMLLRTSLALLKRISYKLYGSNEEVYSLLNSNKLFKITPTLNVGETTDFINEIRNVLKKEKTQN</sequence>
<dbReference type="STRING" id="4909.A0A099P4J5"/>
<dbReference type="eggNOG" id="KOG2223">
    <property type="taxonomic scope" value="Eukaryota"/>
</dbReference>
<dbReference type="GeneID" id="40381346"/>
<reference evidence="4" key="2">
    <citation type="submission" date="2014-08" db="EMBL/GenBank/DDBJ databases">
        <title>Exploiting Issatchenkia orientalis SD108 for Succinic Acid Production.</title>
        <authorList>
            <person name="Xiao H."/>
            <person name="Shao Z."/>
            <person name="Jiang Y."/>
            <person name="Dole S."/>
            <person name="Zhao H."/>
        </authorList>
    </citation>
    <scope>NUCLEOTIDE SEQUENCE [LARGE SCALE GENOMIC DNA]</scope>
    <source>
        <strain evidence="4">SD108</strain>
    </source>
</reference>
<dbReference type="KEGG" id="pkz:C5L36_0A02400"/>
<evidence type="ECO:0000313" key="4">
    <source>
        <dbReference type="EMBL" id="KGK39177.1"/>
    </source>
</evidence>
<evidence type="ECO:0000256" key="1">
    <source>
        <dbReference type="SAM" id="Coils"/>
    </source>
</evidence>
<dbReference type="Proteomes" id="UP000249293">
    <property type="component" value="Chromosome 1"/>
</dbReference>
<dbReference type="EMBL" id="CP028773">
    <property type="protein sequence ID" value="AWU73636.1"/>
    <property type="molecule type" value="Genomic_DNA"/>
</dbReference>
<dbReference type="InterPro" id="IPR000195">
    <property type="entry name" value="Rab-GAP-TBC_dom"/>
</dbReference>
<dbReference type="Gene3D" id="1.10.472.80">
    <property type="entry name" value="Ypt/Rab-GAP domain of gyp1p, domain 3"/>
    <property type="match status" value="1"/>
</dbReference>
<evidence type="ECO:0000259" key="2">
    <source>
        <dbReference type="SMART" id="SM00164"/>
    </source>
</evidence>
<organism evidence="4 5">
    <name type="scientific">Pichia kudriavzevii</name>
    <name type="common">Yeast</name>
    <name type="synonym">Issatchenkia orientalis</name>
    <dbReference type="NCBI Taxonomy" id="4909"/>
    <lineage>
        <taxon>Eukaryota</taxon>
        <taxon>Fungi</taxon>
        <taxon>Dikarya</taxon>
        <taxon>Ascomycota</taxon>
        <taxon>Saccharomycotina</taxon>
        <taxon>Pichiomycetes</taxon>
        <taxon>Pichiales</taxon>
        <taxon>Pichiaceae</taxon>
        <taxon>Pichia</taxon>
    </lineage>
</organism>
<dbReference type="Proteomes" id="UP000029867">
    <property type="component" value="Unassembled WGS sequence"/>
</dbReference>
<feature type="domain" description="Rab-GAP TBC" evidence="2">
    <location>
        <begin position="353"/>
        <end position="620"/>
    </location>
</feature>
<name>A0A099P4J5_PICKU</name>
<keyword evidence="6" id="KW-1185">Reference proteome</keyword>
<dbReference type="SMART" id="SM00164">
    <property type="entry name" value="TBC"/>
    <property type="match status" value="1"/>
</dbReference>
<evidence type="ECO:0000313" key="5">
    <source>
        <dbReference type="Proteomes" id="UP000029867"/>
    </source>
</evidence>